<dbReference type="InterPro" id="IPR036890">
    <property type="entry name" value="HATPase_C_sf"/>
</dbReference>
<dbReference type="CDD" id="cd00082">
    <property type="entry name" value="HisKA"/>
    <property type="match status" value="1"/>
</dbReference>
<dbReference type="RefSeq" id="WP_167488493.1">
    <property type="nucleotide sequence ID" value="NZ_CP046173.1"/>
</dbReference>
<sequence length="486" mass="49310">MTRPFSLRARVALASAGAAALVVVAMSVVIVAAVQTHTGRQVDTVLRSLEITGPGGVQAVPALPLGSAPAVPATAAPFVPGSSAPMVPSPGAGGSSDAPVAGPAVPARGAPAVPGSSAPVVPSTTGGGSSDVPGAGSAGPATPGSHVLVSNGSGYQWELPTPGNQVTVAATVPRSVVASAIDTQREYILLVGVAAIVLAAGLGWVFAHRAVLPLRRLTAATQGVGSRLALDVSPRPGSTETAELAGAMNRMLDRIAAERRHTAEALAAARDFAATSAHELRTPLTSMRTDLEVLRSMPLPEAERAAILDDVLTAQRSVENTLLALERLALGELTTAADFEEVDLDELIDQVVDDAPRAHPGLAVASAVTEPVRMRGLPAGLRCILDNAVTNAVRHGAATRVRLDARTEPDGTVTLIVDDDGSGVPEAERERVFQRFSRGSTTAPGSGLGLALVAQQARLHGGTVRLEDSPLGGARLRVTLSGPVAA</sequence>
<dbReference type="AlphaFoldDB" id="A0A6G9Z6N9"/>
<evidence type="ECO:0000256" key="11">
    <source>
        <dbReference type="SAM" id="MobiDB-lite"/>
    </source>
</evidence>
<dbReference type="PROSITE" id="PS50109">
    <property type="entry name" value="HIS_KIN"/>
    <property type="match status" value="1"/>
</dbReference>
<dbReference type="Pfam" id="PF00512">
    <property type="entry name" value="HisKA"/>
    <property type="match status" value="1"/>
</dbReference>
<dbReference type="InterPro" id="IPR003660">
    <property type="entry name" value="HAMP_dom"/>
</dbReference>
<dbReference type="PROSITE" id="PS50885">
    <property type="entry name" value="HAMP"/>
    <property type="match status" value="1"/>
</dbReference>
<evidence type="ECO:0000256" key="1">
    <source>
        <dbReference type="ARBA" id="ARBA00000085"/>
    </source>
</evidence>
<feature type="domain" description="HAMP" evidence="14">
    <location>
        <begin position="208"/>
        <end position="260"/>
    </location>
</feature>
<keyword evidence="9" id="KW-0902">Two-component regulatory system</keyword>
<protein>
    <recommendedName>
        <fullName evidence="3">histidine kinase</fullName>
        <ecNumber evidence="3">2.7.13.3</ecNumber>
    </recommendedName>
</protein>
<feature type="compositionally biased region" description="Low complexity" evidence="11">
    <location>
        <begin position="133"/>
        <end position="145"/>
    </location>
</feature>
<evidence type="ECO:0000256" key="8">
    <source>
        <dbReference type="ARBA" id="ARBA00022989"/>
    </source>
</evidence>
<keyword evidence="10 12" id="KW-0472">Membrane</keyword>
<dbReference type="Proteomes" id="UP000500953">
    <property type="component" value="Chromosome"/>
</dbReference>
<evidence type="ECO:0000256" key="12">
    <source>
        <dbReference type="SAM" id="Phobius"/>
    </source>
</evidence>
<dbReference type="SUPFAM" id="SSF55874">
    <property type="entry name" value="ATPase domain of HSP90 chaperone/DNA topoisomerase II/histidine kinase"/>
    <property type="match status" value="1"/>
</dbReference>
<evidence type="ECO:0000259" key="13">
    <source>
        <dbReference type="PROSITE" id="PS50109"/>
    </source>
</evidence>
<dbReference type="CDD" id="cd00075">
    <property type="entry name" value="HATPase"/>
    <property type="match status" value="1"/>
</dbReference>
<organism evidence="15 16">
    <name type="scientific">Nocardia terpenica</name>
    <dbReference type="NCBI Taxonomy" id="455432"/>
    <lineage>
        <taxon>Bacteria</taxon>
        <taxon>Bacillati</taxon>
        <taxon>Actinomycetota</taxon>
        <taxon>Actinomycetes</taxon>
        <taxon>Mycobacteriales</taxon>
        <taxon>Nocardiaceae</taxon>
        <taxon>Nocardia</taxon>
    </lineage>
</organism>
<dbReference type="Gene3D" id="3.30.565.10">
    <property type="entry name" value="Histidine kinase-like ATPase, C-terminal domain"/>
    <property type="match status" value="1"/>
</dbReference>
<dbReference type="EMBL" id="CP046173">
    <property type="protein sequence ID" value="QIS21188.1"/>
    <property type="molecule type" value="Genomic_DNA"/>
</dbReference>
<dbReference type="SMART" id="SM00387">
    <property type="entry name" value="HATPase_c"/>
    <property type="match status" value="1"/>
</dbReference>
<comment type="subcellular location">
    <subcellularLocation>
        <location evidence="2">Cell membrane</location>
    </subcellularLocation>
</comment>
<evidence type="ECO:0000256" key="2">
    <source>
        <dbReference type="ARBA" id="ARBA00004236"/>
    </source>
</evidence>
<dbReference type="CDD" id="cd06225">
    <property type="entry name" value="HAMP"/>
    <property type="match status" value="1"/>
</dbReference>
<evidence type="ECO:0000256" key="4">
    <source>
        <dbReference type="ARBA" id="ARBA00022553"/>
    </source>
</evidence>
<evidence type="ECO:0000256" key="5">
    <source>
        <dbReference type="ARBA" id="ARBA00022679"/>
    </source>
</evidence>
<dbReference type="PANTHER" id="PTHR45436:SF5">
    <property type="entry name" value="SENSOR HISTIDINE KINASE TRCS"/>
    <property type="match status" value="1"/>
</dbReference>
<dbReference type="InterPro" id="IPR050428">
    <property type="entry name" value="TCS_sensor_his_kinase"/>
</dbReference>
<keyword evidence="6 12" id="KW-0812">Transmembrane</keyword>
<feature type="domain" description="Histidine kinase" evidence="13">
    <location>
        <begin position="275"/>
        <end position="484"/>
    </location>
</feature>
<dbReference type="InterPro" id="IPR004358">
    <property type="entry name" value="Sig_transdc_His_kin-like_C"/>
</dbReference>
<gene>
    <name evidence="15" type="ORF">F6W96_25555</name>
</gene>
<keyword evidence="5" id="KW-0808">Transferase</keyword>
<proteinExistence type="predicted"/>
<evidence type="ECO:0000256" key="7">
    <source>
        <dbReference type="ARBA" id="ARBA00022777"/>
    </source>
</evidence>
<dbReference type="InterPro" id="IPR003661">
    <property type="entry name" value="HisK_dim/P_dom"/>
</dbReference>
<dbReference type="SUPFAM" id="SSF47384">
    <property type="entry name" value="Homodimeric domain of signal transducing histidine kinase"/>
    <property type="match status" value="1"/>
</dbReference>
<dbReference type="SMART" id="SM00304">
    <property type="entry name" value="HAMP"/>
    <property type="match status" value="1"/>
</dbReference>
<dbReference type="GO" id="GO:0000155">
    <property type="term" value="F:phosphorelay sensor kinase activity"/>
    <property type="evidence" value="ECO:0007669"/>
    <property type="project" value="InterPro"/>
</dbReference>
<evidence type="ECO:0000259" key="14">
    <source>
        <dbReference type="PROSITE" id="PS50885"/>
    </source>
</evidence>
<accession>A0A6G9Z6N9</accession>
<comment type="catalytic activity">
    <reaction evidence="1">
        <text>ATP + protein L-histidine = ADP + protein N-phospho-L-histidine.</text>
        <dbReference type="EC" id="2.7.13.3"/>
    </reaction>
</comment>
<evidence type="ECO:0000256" key="9">
    <source>
        <dbReference type="ARBA" id="ARBA00023012"/>
    </source>
</evidence>
<feature type="region of interest" description="Disordered" evidence="11">
    <location>
        <begin position="87"/>
        <end position="149"/>
    </location>
</feature>
<dbReference type="GO" id="GO:0005886">
    <property type="term" value="C:plasma membrane"/>
    <property type="evidence" value="ECO:0007669"/>
    <property type="project" value="UniProtKB-SubCell"/>
</dbReference>
<evidence type="ECO:0000313" key="16">
    <source>
        <dbReference type="Proteomes" id="UP000500953"/>
    </source>
</evidence>
<dbReference type="InterPro" id="IPR003594">
    <property type="entry name" value="HATPase_dom"/>
</dbReference>
<dbReference type="Gene3D" id="1.10.287.130">
    <property type="match status" value="1"/>
</dbReference>
<feature type="compositionally biased region" description="Low complexity" evidence="11">
    <location>
        <begin position="95"/>
        <end position="123"/>
    </location>
</feature>
<dbReference type="Pfam" id="PF00672">
    <property type="entry name" value="HAMP"/>
    <property type="match status" value="1"/>
</dbReference>
<dbReference type="Pfam" id="PF02518">
    <property type="entry name" value="HATPase_c"/>
    <property type="match status" value="1"/>
</dbReference>
<dbReference type="InterPro" id="IPR036097">
    <property type="entry name" value="HisK_dim/P_sf"/>
</dbReference>
<feature type="transmembrane region" description="Helical" evidence="12">
    <location>
        <begin position="187"/>
        <end position="207"/>
    </location>
</feature>
<dbReference type="PRINTS" id="PR00344">
    <property type="entry name" value="BCTRLSENSOR"/>
</dbReference>
<dbReference type="PANTHER" id="PTHR45436">
    <property type="entry name" value="SENSOR HISTIDINE KINASE YKOH"/>
    <property type="match status" value="1"/>
</dbReference>
<evidence type="ECO:0000256" key="10">
    <source>
        <dbReference type="ARBA" id="ARBA00023136"/>
    </source>
</evidence>
<dbReference type="SMART" id="SM00388">
    <property type="entry name" value="HisKA"/>
    <property type="match status" value="1"/>
</dbReference>
<keyword evidence="7" id="KW-0418">Kinase</keyword>
<keyword evidence="4" id="KW-0597">Phosphoprotein</keyword>
<reference evidence="15 16" key="1">
    <citation type="journal article" date="2019" name="ACS Chem. Biol.">
        <title>Identification and Mobilization of a Cryptic Antibiotic Biosynthesis Gene Locus from a Human-Pathogenic Nocardia Isolate.</title>
        <authorList>
            <person name="Herisse M."/>
            <person name="Ishida K."/>
            <person name="Porter J.L."/>
            <person name="Howden B."/>
            <person name="Hertweck C."/>
            <person name="Stinear T.P."/>
            <person name="Pidot S.J."/>
        </authorList>
    </citation>
    <scope>NUCLEOTIDE SEQUENCE [LARGE SCALE GENOMIC DNA]</scope>
    <source>
        <strain evidence="15 16">AUSMDU00012715</strain>
    </source>
</reference>
<dbReference type="InterPro" id="IPR005467">
    <property type="entry name" value="His_kinase_dom"/>
</dbReference>
<keyword evidence="8 12" id="KW-1133">Transmembrane helix</keyword>
<evidence type="ECO:0000313" key="15">
    <source>
        <dbReference type="EMBL" id="QIS21188.1"/>
    </source>
</evidence>
<dbReference type="Gene3D" id="6.10.340.10">
    <property type="match status" value="1"/>
</dbReference>
<dbReference type="EC" id="2.7.13.3" evidence="3"/>
<evidence type="ECO:0000256" key="3">
    <source>
        <dbReference type="ARBA" id="ARBA00012438"/>
    </source>
</evidence>
<name>A0A6G9Z6N9_9NOCA</name>
<evidence type="ECO:0000256" key="6">
    <source>
        <dbReference type="ARBA" id="ARBA00022692"/>
    </source>
</evidence>